<evidence type="ECO:0000313" key="6">
    <source>
        <dbReference type="EMBL" id="MBB4665618.1"/>
    </source>
</evidence>
<evidence type="ECO:0000313" key="7">
    <source>
        <dbReference type="Proteomes" id="UP000573729"/>
    </source>
</evidence>
<dbReference type="Gene3D" id="3.30.450.40">
    <property type="match status" value="1"/>
</dbReference>
<evidence type="ECO:0000256" key="2">
    <source>
        <dbReference type="ARBA" id="ARBA00023125"/>
    </source>
</evidence>
<evidence type="ECO:0000256" key="3">
    <source>
        <dbReference type="ARBA" id="ARBA00023163"/>
    </source>
</evidence>
<dbReference type="GO" id="GO:0003677">
    <property type="term" value="F:DNA binding"/>
    <property type="evidence" value="ECO:0007669"/>
    <property type="project" value="UniProtKB-KW"/>
</dbReference>
<dbReference type="PROSITE" id="PS51077">
    <property type="entry name" value="HTH_ICLR"/>
    <property type="match status" value="1"/>
</dbReference>
<dbReference type="SUPFAM" id="SSF46785">
    <property type="entry name" value="Winged helix' DNA-binding domain"/>
    <property type="match status" value="1"/>
</dbReference>
<evidence type="ECO:0000256" key="1">
    <source>
        <dbReference type="ARBA" id="ARBA00023015"/>
    </source>
</evidence>
<dbReference type="SMART" id="SM00346">
    <property type="entry name" value="HTH_ICLR"/>
    <property type="match status" value="1"/>
</dbReference>
<dbReference type="InterPro" id="IPR036390">
    <property type="entry name" value="WH_DNA-bd_sf"/>
</dbReference>
<sequence length="274" mass="29496">MQEERAHVASKLSAVQNRQLGSPGDPPQYPIESVDNALKLILLLGEEHELRLTDAGALLGVATSTAHRLLAMLAWRGFVRQNPVTKAYGPGPALTTVAFSVLRRMDVPRLAQPILEDLSAALGETCHLGTLEGNHVRFLAVAEPDVAVRVVSRLGKTLPAHCTSTGKALLAELSDEQLFRLYPDEQLEIVTPNSIRSRDELVAELVRTRLDGYAVNRQESEDGVASVAVPVHVSSGLRLAINASAPVQRLPPGKVKSLARSLQDAAIRLAELLG</sequence>
<dbReference type="InterPro" id="IPR005471">
    <property type="entry name" value="Tscrpt_reg_IclR_N"/>
</dbReference>
<comment type="caution">
    <text evidence="6">The sequence shown here is derived from an EMBL/GenBank/DDBJ whole genome shotgun (WGS) entry which is preliminary data.</text>
</comment>
<evidence type="ECO:0000259" key="5">
    <source>
        <dbReference type="PROSITE" id="PS51078"/>
    </source>
</evidence>
<keyword evidence="2 6" id="KW-0238">DNA-binding</keyword>
<dbReference type="GO" id="GO:0003700">
    <property type="term" value="F:DNA-binding transcription factor activity"/>
    <property type="evidence" value="ECO:0007669"/>
    <property type="project" value="TreeGrafter"/>
</dbReference>
<dbReference type="Proteomes" id="UP000573729">
    <property type="component" value="Unassembled WGS sequence"/>
</dbReference>
<feature type="domain" description="IclR-ED" evidence="5">
    <location>
        <begin position="93"/>
        <end position="274"/>
    </location>
</feature>
<dbReference type="PANTHER" id="PTHR30136:SF24">
    <property type="entry name" value="HTH-TYPE TRANSCRIPTIONAL REPRESSOR ALLR"/>
    <property type="match status" value="1"/>
</dbReference>
<keyword evidence="7" id="KW-1185">Reference proteome</keyword>
<evidence type="ECO:0000259" key="4">
    <source>
        <dbReference type="PROSITE" id="PS51077"/>
    </source>
</evidence>
<dbReference type="Gene3D" id="1.10.10.10">
    <property type="entry name" value="Winged helix-like DNA-binding domain superfamily/Winged helix DNA-binding domain"/>
    <property type="match status" value="1"/>
</dbReference>
<dbReference type="Pfam" id="PF09339">
    <property type="entry name" value="HTH_IclR"/>
    <property type="match status" value="1"/>
</dbReference>
<organism evidence="6 7">
    <name type="scientific">Microbacterium marinum</name>
    <dbReference type="NCBI Taxonomy" id="421115"/>
    <lineage>
        <taxon>Bacteria</taxon>
        <taxon>Bacillati</taxon>
        <taxon>Actinomycetota</taxon>
        <taxon>Actinomycetes</taxon>
        <taxon>Micrococcales</taxon>
        <taxon>Microbacteriaceae</taxon>
        <taxon>Microbacterium</taxon>
    </lineage>
</organism>
<dbReference type="PANTHER" id="PTHR30136">
    <property type="entry name" value="HELIX-TURN-HELIX TRANSCRIPTIONAL REGULATOR, ICLR FAMILY"/>
    <property type="match status" value="1"/>
</dbReference>
<gene>
    <name evidence="6" type="ORF">BKA24_000327</name>
</gene>
<dbReference type="InterPro" id="IPR036388">
    <property type="entry name" value="WH-like_DNA-bd_sf"/>
</dbReference>
<proteinExistence type="predicted"/>
<name>A0A7W7FI07_9MICO</name>
<accession>A0A7W7FI07</accession>
<dbReference type="SUPFAM" id="SSF55781">
    <property type="entry name" value="GAF domain-like"/>
    <property type="match status" value="1"/>
</dbReference>
<reference evidence="6 7" key="1">
    <citation type="submission" date="2020-08" db="EMBL/GenBank/DDBJ databases">
        <title>Sequencing the genomes of 1000 actinobacteria strains.</title>
        <authorList>
            <person name="Klenk H.-P."/>
        </authorList>
    </citation>
    <scope>NUCLEOTIDE SEQUENCE [LARGE SCALE GENOMIC DNA]</scope>
    <source>
        <strain evidence="6 7">DSM 24947</strain>
    </source>
</reference>
<dbReference type="GO" id="GO:0045892">
    <property type="term" value="P:negative regulation of DNA-templated transcription"/>
    <property type="evidence" value="ECO:0007669"/>
    <property type="project" value="TreeGrafter"/>
</dbReference>
<dbReference type="InterPro" id="IPR050707">
    <property type="entry name" value="HTH_MetabolicPath_Reg"/>
</dbReference>
<dbReference type="EMBL" id="JACHMD010000001">
    <property type="protein sequence ID" value="MBB4665618.1"/>
    <property type="molecule type" value="Genomic_DNA"/>
</dbReference>
<dbReference type="Pfam" id="PF01614">
    <property type="entry name" value="IclR_C"/>
    <property type="match status" value="1"/>
</dbReference>
<dbReference type="RefSeq" id="WP_005050741.1">
    <property type="nucleotide sequence ID" value="NZ_JACHMD010000001.1"/>
</dbReference>
<feature type="domain" description="HTH iclR-type" evidence="4">
    <location>
        <begin position="31"/>
        <end position="92"/>
    </location>
</feature>
<dbReference type="InterPro" id="IPR014757">
    <property type="entry name" value="Tscrpt_reg_IclR_C"/>
</dbReference>
<dbReference type="InterPro" id="IPR029016">
    <property type="entry name" value="GAF-like_dom_sf"/>
</dbReference>
<keyword evidence="3" id="KW-0804">Transcription</keyword>
<dbReference type="PROSITE" id="PS51078">
    <property type="entry name" value="ICLR_ED"/>
    <property type="match status" value="1"/>
</dbReference>
<dbReference type="AlphaFoldDB" id="A0A7W7FI07"/>
<protein>
    <submittedName>
        <fullName evidence="6">DNA-binding IclR family transcriptional regulator</fullName>
    </submittedName>
</protein>
<keyword evidence="1" id="KW-0805">Transcription regulation</keyword>